<dbReference type="AlphaFoldDB" id="A0A0K2SYK4"/>
<sequence length="104" mass="11781">MDVVQRTVGDSGRILGIPKARQSLETFLGIGAQFQIKITFVFSHNFKSTQESWKKRLSDWLICNKNVVRLAQTIVDRFSLGYLWGNVSNLLVYLGDIVFNATSI</sequence>
<reference evidence="1" key="1">
    <citation type="submission" date="2014-05" db="EMBL/GenBank/DDBJ databases">
        <authorList>
            <person name="Chronopoulou M."/>
        </authorList>
    </citation>
    <scope>NUCLEOTIDE SEQUENCE</scope>
    <source>
        <tissue evidence="1">Whole organism</tissue>
    </source>
</reference>
<accession>A0A0K2SYK4</accession>
<proteinExistence type="predicted"/>
<name>A0A0K2SYK4_LEPSM</name>
<organism evidence="1">
    <name type="scientific">Lepeophtheirus salmonis</name>
    <name type="common">Salmon louse</name>
    <name type="synonym">Caligus salmonis</name>
    <dbReference type="NCBI Taxonomy" id="72036"/>
    <lineage>
        <taxon>Eukaryota</taxon>
        <taxon>Metazoa</taxon>
        <taxon>Ecdysozoa</taxon>
        <taxon>Arthropoda</taxon>
        <taxon>Crustacea</taxon>
        <taxon>Multicrustacea</taxon>
        <taxon>Hexanauplia</taxon>
        <taxon>Copepoda</taxon>
        <taxon>Siphonostomatoida</taxon>
        <taxon>Caligidae</taxon>
        <taxon>Lepeophtheirus</taxon>
    </lineage>
</organism>
<protein>
    <submittedName>
        <fullName evidence="1">Uncharacterized protein</fullName>
    </submittedName>
</protein>
<dbReference type="EMBL" id="HACA01001086">
    <property type="protein sequence ID" value="CDW18447.1"/>
    <property type="molecule type" value="Transcribed_RNA"/>
</dbReference>
<evidence type="ECO:0000313" key="1">
    <source>
        <dbReference type="EMBL" id="CDW18447.1"/>
    </source>
</evidence>